<keyword evidence="1" id="KW-1133">Transmembrane helix</keyword>
<name>A0A0T5NYQ5_9RHOB</name>
<keyword evidence="1" id="KW-0472">Membrane</keyword>
<feature type="transmembrane region" description="Helical" evidence="1">
    <location>
        <begin position="108"/>
        <end position="127"/>
    </location>
</feature>
<protein>
    <submittedName>
        <fullName evidence="2">Uncharacterized protein</fullName>
    </submittedName>
</protein>
<dbReference type="InterPro" id="IPR047730">
    <property type="entry name" value="ABZJ_00895-like"/>
</dbReference>
<keyword evidence="1" id="KW-0812">Transmembrane</keyword>
<dbReference type="RefSeq" id="WP_057791133.1">
    <property type="nucleotide sequence ID" value="NZ_LAXJ01000003.1"/>
</dbReference>
<feature type="transmembrane region" description="Helical" evidence="1">
    <location>
        <begin position="69"/>
        <end position="88"/>
    </location>
</feature>
<feature type="transmembrane region" description="Helical" evidence="1">
    <location>
        <begin position="31"/>
        <end position="48"/>
    </location>
</feature>
<dbReference type="OrthoDB" id="7725897at2"/>
<keyword evidence="3" id="KW-1185">Reference proteome</keyword>
<evidence type="ECO:0000313" key="3">
    <source>
        <dbReference type="Proteomes" id="UP000051295"/>
    </source>
</evidence>
<organism evidence="2 3">
    <name type="scientific">Roseovarius atlanticus</name>
    <dbReference type="NCBI Taxonomy" id="1641875"/>
    <lineage>
        <taxon>Bacteria</taxon>
        <taxon>Pseudomonadati</taxon>
        <taxon>Pseudomonadota</taxon>
        <taxon>Alphaproteobacteria</taxon>
        <taxon>Rhodobacterales</taxon>
        <taxon>Roseobacteraceae</taxon>
        <taxon>Roseovarius</taxon>
    </lineage>
</organism>
<dbReference type="EMBL" id="LAXJ01000003">
    <property type="protein sequence ID" value="KRS14024.1"/>
    <property type="molecule type" value="Genomic_DNA"/>
</dbReference>
<proteinExistence type="predicted"/>
<evidence type="ECO:0000313" key="2">
    <source>
        <dbReference type="EMBL" id="KRS14024.1"/>
    </source>
</evidence>
<reference evidence="2 3" key="1">
    <citation type="submission" date="2015-04" db="EMBL/GenBank/DDBJ databases">
        <title>The draft genome sequence of Roseovarius sp.R12b.</title>
        <authorList>
            <person name="Li G."/>
            <person name="Lai Q."/>
            <person name="Shao Z."/>
            <person name="Yan P."/>
        </authorList>
    </citation>
    <scope>NUCLEOTIDE SEQUENCE [LARGE SCALE GENOMIC DNA]</scope>
    <source>
        <strain evidence="2 3">R12B</strain>
    </source>
</reference>
<evidence type="ECO:0000256" key="1">
    <source>
        <dbReference type="SAM" id="Phobius"/>
    </source>
</evidence>
<sequence>MIWLRYSAVFLAVAIGVAQVVRLLGITKDEMLGSAAQIMVPAMIAALIEGQQHVRRHADLPGSSRAWRFGFIGMGVATVLNVALSYAGPQVAPEFAKLAIAAPGSQQFVTLLLMYAGGYLLANRFFYGIGAGNTLSRDKAREERGGK</sequence>
<comment type="caution">
    <text evidence="2">The sequence shown here is derived from an EMBL/GenBank/DDBJ whole genome shotgun (WGS) entry which is preliminary data.</text>
</comment>
<feature type="transmembrane region" description="Helical" evidence="1">
    <location>
        <begin position="7"/>
        <end position="25"/>
    </location>
</feature>
<dbReference type="Proteomes" id="UP000051295">
    <property type="component" value="Unassembled WGS sequence"/>
</dbReference>
<dbReference type="NCBIfam" id="NF038216">
    <property type="entry name" value="ABZJ_00895_fam"/>
    <property type="match status" value="1"/>
</dbReference>
<dbReference type="AlphaFoldDB" id="A0A0T5NYQ5"/>
<gene>
    <name evidence="2" type="ORF">XM53_05670</name>
</gene>
<dbReference type="PATRIC" id="fig|1641875.4.peg.3160"/>
<accession>A0A0T5NYQ5</accession>
<dbReference type="STRING" id="1641875.XM53_05670"/>